<dbReference type="InterPro" id="IPR018952">
    <property type="entry name" value="2-5-oligoAdlate_synth_1_dom2/C"/>
</dbReference>
<evidence type="ECO:0000313" key="4">
    <source>
        <dbReference type="EMBL" id="KAL3868665.1"/>
    </source>
</evidence>
<dbReference type="SUPFAM" id="SSF81631">
    <property type="entry name" value="PAP/OAS1 substrate-binding domain"/>
    <property type="match status" value="1"/>
</dbReference>
<dbReference type="SUPFAM" id="SSF81301">
    <property type="entry name" value="Nucleotidyltransferase"/>
    <property type="match status" value="1"/>
</dbReference>
<dbReference type="PROSITE" id="PS50152">
    <property type="entry name" value="25A_SYNTH_3"/>
    <property type="match status" value="1"/>
</dbReference>
<protein>
    <recommendedName>
        <fullName evidence="6">2'-5' oligoadenylate synthase</fullName>
    </recommendedName>
</protein>
<dbReference type="Gene3D" id="3.30.460.10">
    <property type="entry name" value="Beta Polymerase, domain 2"/>
    <property type="match status" value="1"/>
</dbReference>
<reference evidence="4 5" key="1">
    <citation type="submission" date="2024-11" db="EMBL/GenBank/DDBJ databases">
        <title>Chromosome-level genome assembly of the freshwater bivalve Anodonta woodiana.</title>
        <authorList>
            <person name="Chen X."/>
        </authorList>
    </citation>
    <scope>NUCLEOTIDE SEQUENCE [LARGE SCALE GENOMIC DNA]</scope>
    <source>
        <strain evidence="4">MN2024</strain>
        <tissue evidence="4">Gills</tissue>
    </source>
</reference>
<dbReference type="InterPro" id="IPR002934">
    <property type="entry name" value="Polymerase_NTP_transf_dom"/>
</dbReference>
<dbReference type="InterPro" id="IPR006116">
    <property type="entry name" value="NT_2-5OAS_ClassI-CCAase"/>
</dbReference>
<dbReference type="CDD" id="cd05400">
    <property type="entry name" value="NT_2-5OAS_ClassI-CCAase"/>
    <property type="match status" value="1"/>
</dbReference>
<evidence type="ECO:0000313" key="5">
    <source>
        <dbReference type="Proteomes" id="UP001634394"/>
    </source>
</evidence>
<dbReference type="AlphaFoldDB" id="A0ABD3W568"/>
<dbReference type="Proteomes" id="UP001634394">
    <property type="component" value="Unassembled WGS sequence"/>
</dbReference>
<keyword evidence="5" id="KW-1185">Reference proteome</keyword>
<feature type="domain" description="Polymerase nucleotidyl transferase" evidence="2">
    <location>
        <begin position="38"/>
        <end position="89"/>
    </location>
</feature>
<dbReference type="Gene3D" id="1.10.1410.20">
    <property type="entry name" value="2'-5'-oligoadenylate synthetase 1, domain 2"/>
    <property type="match status" value="1"/>
</dbReference>
<comment type="similarity">
    <text evidence="1">Belongs to the 2-5A synthase family.</text>
</comment>
<gene>
    <name evidence="4" type="ORF">ACJMK2_041443</name>
</gene>
<feature type="domain" description="2'-5'-oligoadenylate synthetase 1" evidence="3">
    <location>
        <begin position="157"/>
        <end position="318"/>
    </location>
</feature>
<evidence type="ECO:0000256" key="1">
    <source>
        <dbReference type="ARBA" id="ARBA00009526"/>
    </source>
</evidence>
<dbReference type="Pfam" id="PF10421">
    <property type="entry name" value="OAS1_C"/>
    <property type="match status" value="1"/>
</dbReference>
<comment type="caution">
    <text evidence="4">The sequence shown here is derived from an EMBL/GenBank/DDBJ whole genome shotgun (WGS) entry which is preliminary data.</text>
</comment>
<dbReference type="Pfam" id="PF01909">
    <property type="entry name" value="NTP_transf_2"/>
    <property type="match status" value="1"/>
</dbReference>
<organism evidence="4 5">
    <name type="scientific">Sinanodonta woodiana</name>
    <name type="common">Chinese pond mussel</name>
    <name type="synonym">Anodonta woodiana</name>
    <dbReference type="NCBI Taxonomy" id="1069815"/>
    <lineage>
        <taxon>Eukaryota</taxon>
        <taxon>Metazoa</taxon>
        <taxon>Spiralia</taxon>
        <taxon>Lophotrochozoa</taxon>
        <taxon>Mollusca</taxon>
        <taxon>Bivalvia</taxon>
        <taxon>Autobranchia</taxon>
        <taxon>Heteroconchia</taxon>
        <taxon>Palaeoheterodonta</taxon>
        <taxon>Unionida</taxon>
        <taxon>Unionoidea</taxon>
        <taxon>Unionidae</taxon>
        <taxon>Unioninae</taxon>
        <taxon>Sinanodonta</taxon>
    </lineage>
</organism>
<dbReference type="InterPro" id="IPR043519">
    <property type="entry name" value="NT_sf"/>
</dbReference>
<dbReference type="EMBL" id="JBJQND010000008">
    <property type="protein sequence ID" value="KAL3868665.1"/>
    <property type="molecule type" value="Genomic_DNA"/>
</dbReference>
<evidence type="ECO:0008006" key="6">
    <source>
        <dbReference type="Google" id="ProtNLM"/>
    </source>
</evidence>
<proteinExistence type="inferred from homology"/>
<dbReference type="PANTHER" id="PTHR11258">
    <property type="entry name" value="2-5 OLIGOADENYLATE SYNTHETASE"/>
    <property type="match status" value="1"/>
</dbReference>
<name>A0ABD3W568_SINWO</name>
<accession>A0ABD3W568</accession>
<evidence type="ECO:0000259" key="2">
    <source>
        <dbReference type="Pfam" id="PF01909"/>
    </source>
</evidence>
<evidence type="ECO:0000259" key="3">
    <source>
        <dbReference type="Pfam" id="PF10421"/>
    </source>
</evidence>
<dbReference type="PANTHER" id="PTHR11258:SF11">
    <property type="entry name" value="C2H2-TYPE DOMAIN-CONTAINING PROTEIN"/>
    <property type="match status" value="1"/>
</dbReference>
<sequence>MTTLPNLCDLGPDYNLDKYVEDLQTDESYRKSCRSVINRLVRDMHKKVPEKVKAVIKGGSFGKGTALQDNSDIDLVVFLSNYSSVQDVKDNMKHLLDIFEKYLGRKSRCKIEGRTQFALKINFKCCHSSHEHKVDLLPACDVLGVDVKMTKARKWAVYDKMQGSDEDLRRYYSASLVILQRNFVVHRPAKLKSLIRLFKSWRISEFPIRSAEGDEKWPTSYVLELITIKKWEEAARPLSFDLKRGFYSVLNALVEHNELQIVWYKNYVKGSLPSHGKPYIIDPANPFNNIYQSYNKWEEVAALAKRTLEWSLFEELSKASDESSSSSTDLNNWK</sequence>